<feature type="region of interest" description="Disordered" evidence="1">
    <location>
        <begin position="23"/>
        <end position="53"/>
    </location>
</feature>
<organism evidence="2 3">
    <name type="scientific">Hydnum rufescens UP504</name>
    <dbReference type="NCBI Taxonomy" id="1448309"/>
    <lineage>
        <taxon>Eukaryota</taxon>
        <taxon>Fungi</taxon>
        <taxon>Dikarya</taxon>
        <taxon>Basidiomycota</taxon>
        <taxon>Agaricomycotina</taxon>
        <taxon>Agaricomycetes</taxon>
        <taxon>Cantharellales</taxon>
        <taxon>Hydnaceae</taxon>
        <taxon>Hydnum</taxon>
    </lineage>
</organism>
<sequence length="255" mass="28422">MTMDDLPKVKIVGEEEGVHTLAKHKRKGRGKPRIPSTLDSLQDTTAGHRDSTADTRQHLRLKLKEYKAFQTSLGETGAGLTKEEHIPGSEIMNNINAFQQKFPWYDDLHAIWCENPSYNPIAIMNITMKSRAECVHDFQLLVSGGKGGDVSVGSGHSDEDLGGDDAQVHDDLLDQTDVTSNYTLDGLDGVNGDQEIAGLPDSYPVICHVCLISLRNSQETRNEANLTDDWQTMCCALFVPEIYHLEETWRNWSPI</sequence>
<evidence type="ECO:0000256" key="1">
    <source>
        <dbReference type="SAM" id="MobiDB-lite"/>
    </source>
</evidence>
<proteinExistence type="predicted"/>
<comment type="caution">
    <text evidence="2">The sequence shown here is derived from an EMBL/GenBank/DDBJ whole genome shotgun (WGS) entry which is preliminary data.</text>
</comment>
<protein>
    <submittedName>
        <fullName evidence="2">Uncharacterized protein</fullName>
    </submittedName>
</protein>
<evidence type="ECO:0000313" key="2">
    <source>
        <dbReference type="EMBL" id="KAF9516304.1"/>
    </source>
</evidence>
<dbReference type="EMBL" id="MU128940">
    <property type="protein sequence ID" value="KAF9516304.1"/>
    <property type="molecule type" value="Genomic_DNA"/>
</dbReference>
<dbReference type="AlphaFoldDB" id="A0A9P6B248"/>
<dbReference type="OrthoDB" id="2678246at2759"/>
<name>A0A9P6B248_9AGAM</name>
<keyword evidence="3" id="KW-1185">Reference proteome</keyword>
<evidence type="ECO:0000313" key="3">
    <source>
        <dbReference type="Proteomes" id="UP000886523"/>
    </source>
</evidence>
<dbReference type="Proteomes" id="UP000886523">
    <property type="component" value="Unassembled WGS sequence"/>
</dbReference>
<accession>A0A9P6B248</accession>
<reference evidence="2" key="1">
    <citation type="journal article" date="2020" name="Nat. Commun.">
        <title>Large-scale genome sequencing of mycorrhizal fungi provides insights into the early evolution of symbiotic traits.</title>
        <authorList>
            <person name="Miyauchi S."/>
            <person name="Kiss E."/>
            <person name="Kuo A."/>
            <person name="Drula E."/>
            <person name="Kohler A."/>
            <person name="Sanchez-Garcia M."/>
            <person name="Morin E."/>
            <person name="Andreopoulos B."/>
            <person name="Barry K.W."/>
            <person name="Bonito G."/>
            <person name="Buee M."/>
            <person name="Carver A."/>
            <person name="Chen C."/>
            <person name="Cichocki N."/>
            <person name="Clum A."/>
            <person name="Culley D."/>
            <person name="Crous P.W."/>
            <person name="Fauchery L."/>
            <person name="Girlanda M."/>
            <person name="Hayes R.D."/>
            <person name="Keri Z."/>
            <person name="LaButti K."/>
            <person name="Lipzen A."/>
            <person name="Lombard V."/>
            <person name="Magnuson J."/>
            <person name="Maillard F."/>
            <person name="Murat C."/>
            <person name="Nolan M."/>
            <person name="Ohm R.A."/>
            <person name="Pangilinan J."/>
            <person name="Pereira M.F."/>
            <person name="Perotto S."/>
            <person name="Peter M."/>
            <person name="Pfister S."/>
            <person name="Riley R."/>
            <person name="Sitrit Y."/>
            <person name="Stielow J.B."/>
            <person name="Szollosi G."/>
            <person name="Zifcakova L."/>
            <person name="Stursova M."/>
            <person name="Spatafora J.W."/>
            <person name="Tedersoo L."/>
            <person name="Vaario L.M."/>
            <person name="Yamada A."/>
            <person name="Yan M."/>
            <person name="Wang P."/>
            <person name="Xu J."/>
            <person name="Bruns T."/>
            <person name="Baldrian P."/>
            <person name="Vilgalys R."/>
            <person name="Dunand C."/>
            <person name="Henrissat B."/>
            <person name="Grigoriev I.V."/>
            <person name="Hibbett D."/>
            <person name="Nagy L.G."/>
            <person name="Martin F.M."/>
        </authorList>
    </citation>
    <scope>NUCLEOTIDE SEQUENCE</scope>
    <source>
        <strain evidence="2">UP504</strain>
    </source>
</reference>
<feature type="compositionally biased region" description="Basic residues" evidence="1">
    <location>
        <begin position="23"/>
        <end position="32"/>
    </location>
</feature>
<gene>
    <name evidence="2" type="ORF">BS47DRAFT_1441626</name>
</gene>